<gene>
    <name evidence="1" type="ORF">JEOSCH030_00112</name>
</gene>
<dbReference type="EMBL" id="CAJEWE010000003">
    <property type="protein sequence ID" value="CAD2070894.1"/>
    <property type="molecule type" value="Genomic_DNA"/>
</dbReference>
<organism evidence="1 2">
    <name type="scientific">Phocicoccus schoeneichii</name>
    <dbReference type="NCBI Taxonomy" id="1812261"/>
    <lineage>
        <taxon>Bacteria</taxon>
        <taxon>Bacillati</taxon>
        <taxon>Bacillota</taxon>
        <taxon>Bacilli</taxon>
        <taxon>Bacillales</taxon>
        <taxon>Salinicoccaceae</taxon>
        <taxon>Phocicoccus</taxon>
    </lineage>
</organism>
<comment type="caution">
    <text evidence="1">The sequence shown here is derived from an EMBL/GenBank/DDBJ whole genome shotgun (WGS) entry which is preliminary data.</text>
</comment>
<reference evidence="1 2" key="1">
    <citation type="submission" date="2020-07" db="EMBL/GenBank/DDBJ databases">
        <authorList>
            <person name="Criscuolo A."/>
        </authorList>
    </citation>
    <scope>NUCLEOTIDE SEQUENCE [LARGE SCALE GENOMIC DNA]</scope>
    <source>
        <strain evidence="2">CIP 111030</strain>
    </source>
</reference>
<name>A0A6V7R1H2_9BACL</name>
<protein>
    <submittedName>
        <fullName evidence="1">YwhD family protein</fullName>
    </submittedName>
</protein>
<dbReference type="InterPro" id="IPR014852">
    <property type="entry name" value="YwhD"/>
</dbReference>
<dbReference type="RefSeq" id="WP_186084470.1">
    <property type="nucleotide sequence ID" value="NZ_BMDB01000003.1"/>
</dbReference>
<evidence type="ECO:0000313" key="1">
    <source>
        <dbReference type="EMBL" id="CAD2070894.1"/>
    </source>
</evidence>
<dbReference type="AlphaFoldDB" id="A0A6V7R1H2"/>
<evidence type="ECO:0000313" key="2">
    <source>
        <dbReference type="Proteomes" id="UP000521032"/>
    </source>
</evidence>
<dbReference type="Pfam" id="PF08741">
    <property type="entry name" value="YwhD"/>
    <property type="match status" value="1"/>
</dbReference>
<keyword evidence="2" id="KW-1185">Reference proteome</keyword>
<sequence>MSDKKPGFQFNIIKNDPLDGHRGVNIGAISLENVAPVYIDLDTYEVWIDMGGLHARAEVEKRVKWVTDKTEAEGEGQKEYFLVWVAVERLEQGPAYSGVTACYEMVNKEKRRGYKMMHEHVNSLDHALKGRIDLSILDEKAKSALKEFLMNHNSEMWTNSKELHKVL</sequence>
<proteinExistence type="predicted"/>
<dbReference type="Proteomes" id="UP000521032">
    <property type="component" value="Unassembled WGS sequence"/>
</dbReference>
<accession>A0A6V7R1H2</accession>